<dbReference type="Pfam" id="PF00561">
    <property type="entry name" value="Abhydrolase_1"/>
    <property type="match status" value="1"/>
</dbReference>
<dbReference type="STRING" id="1969733.B5V00_02175"/>
<protein>
    <recommendedName>
        <fullName evidence="2">AB hydrolase-1 domain-containing protein</fullName>
    </recommendedName>
</protein>
<proteinExistence type="predicted"/>
<organism evidence="3 4">
    <name type="scientific">Geothermobacter hydrogeniphilus</name>
    <dbReference type="NCBI Taxonomy" id="1969733"/>
    <lineage>
        <taxon>Bacteria</taxon>
        <taxon>Pseudomonadati</taxon>
        <taxon>Thermodesulfobacteriota</taxon>
        <taxon>Desulfuromonadia</taxon>
        <taxon>Desulfuromonadales</taxon>
        <taxon>Geothermobacteraceae</taxon>
        <taxon>Geothermobacter</taxon>
    </lineage>
</organism>
<dbReference type="GO" id="GO:0016020">
    <property type="term" value="C:membrane"/>
    <property type="evidence" value="ECO:0007669"/>
    <property type="project" value="TreeGrafter"/>
</dbReference>
<feature type="domain" description="AB hydrolase-1" evidence="2">
    <location>
        <begin position="23"/>
        <end position="255"/>
    </location>
</feature>
<accession>A0A1X0YCI3</accession>
<evidence type="ECO:0000313" key="4">
    <source>
        <dbReference type="Proteomes" id="UP000193136"/>
    </source>
</evidence>
<dbReference type="EMBL" id="NAAD01000002">
    <property type="protein sequence ID" value="ORJ62885.1"/>
    <property type="molecule type" value="Genomic_DNA"/>
</dbReference>
<evidence type="ECO:0000313" key="3">
    <source>
        <dbReference type="EMBL" id="ORJ62885.1"/>
    </source>
</evidence>
<dbReference type="AlphaFoldDB" id="A0A1X0YCI3"/>
<name>A0A1X0YCI3_9BACT</name>
<evidence type="ECO:0000256" key="1">
    <source>
        <dbReference type="ARBA" id="ARBA00022801"/>
    </source>
</evidence>
<dbReference type="InterPro" id="IPR050266">
    <property type="entry name" value="AB_hydrolase_sf"/>
</dbReference>
<dbReference type="OrthoDB" id="9785408at2"/>
<sequence>MMTEVLTSTVAGLRVRRAGQGHPLLLLHGWAMSGAVFGELLSNPPSGLELIAIDLPGHGGSTASAEDSLSVWTERIETTIRELELPSWSLLGWSLGGMLALQLAGRGNVNPERLLLVSTTPRFTVAEDWSAGLPLPQLRAMQRDLKRAFRPTLEGFFQLLFAADEINRERYRQIARFAVGPDLLPDEGSAADGLRILQREDLRPLVEAIPVPTLVLHGDCDEVIPVAAGEWLAANLPAARLERFPRVGHAPFFSSPGIFLRLVGDFCR</sequence>
<gene>
    <name evidence="3" type="ORF">B5V00_02175</name>
</gene>
<dbReference type="Proteomes" id="UP000193136">
    <property type="component" value="Unassembled WGS sequence"/>
</dbReference>
<evidence type="ECO:0000259" key="2">
    <source>
        <dbReference type="Pfam" id="PF00561"/>
    </source>
</evidence>
<keyword evidence="4" id="KW-1185">Reference proteome</keyword>
<dbReference type="InterPro" id="IPR029058">
    <property type="entry name" value="AB_hydrolase_fold"/>
</dbReference>
<dbReference type="PANTHER" id="PTHR43798:SF31">
    <property type="entry name" value="AB HYDROLASE SUPERFAMILY PROTEIN YCLE"/>
    <property type="match status" value="1"/>
</dbReference>
<dbReference type="InterPro" id="IPR000073">
    <property type="entry name" value="AB_hydrolase_1"/>
</dbReference>
<comment type="caution">
    <text evidence="3">The sequence shown here is derived from an EMBL/GenBank/DDBJ whole genome shotgun (WGS) entry which is preliminary data.</text>
</comment>
<keyword evidence="1" id="KW-0378">Hydrolase</keyword>
<dbReference type="RefSeq" id="WP_085009073.1">
    <property type="nucleotide sequence ID" value="NZ_NAAD01000002.1"/>
</dbReference>
<dbReference type="SUPFAM" id="SSF53474">
    <property type="entry name" value="alpha/beta-Hydrolases"/>
    <property type="match status" value="1"/>
</dbReference>
<dbReference type="GO" id="GO:0016787">
    <property type="term" value="F:hydrolase activity"/>
    <property type="evidence" value="ECO:0007669"/>
    <property type="project" value="UniProtKB-KW"/>
</dbReference>
<dbReference type="PANTHER" id="PTHR43798">
    <property type="entry name" value="MONOACYLGLYCEROL LIPASE"/>
    <property type="match status" value="1"/>
</dbReference>
<reference evidence="3 4" key="1">
    <citation type="submission" date="2017-03" db="EMBL/GenBank/DDBJ databases">
        <title>Genome sequence of Geothermobacter sp. EPR-M, Deep-Sea Iron Reducer.</title>
        <authorList>
            <person name="Tully B."/>
            <person name="Savalia P."/>
            <person name="Abuyen K."/>
            <person name="Baughan C."/>
            <person name="Romero E."/>
            <person name="Ronkowski C."/>
            <person name="Torres B."/>
            <person name="Tremblay J."/>
            <person name="Trujillo A."/>
            <person name="Tyler M."/>
            <person name="Perez-Rodriguez I."/>
            <person name="Amend J."/>
        </authorList>
    </citation>
    <scope>NUCLEOTIDE SEQUENCE [LARGE SCALE GENOMIC DNA]</scope>
    <source>
        <strain evidence="3 4">EPR-M</strain>
    </source>
</reference>
<dbReference type="PRINTS" id="PR00111">
    <property type="entry name" value="ABHYDROLASE"/>
</dbReference>
<dbReference type="Gene3D" id="3.40.50.1820">
    <property type="entry name" value="alpha/beta hydrolase"/>
    <property type="match status" value="1"/>
</dbReference>